<dbReference type="GO" id="GO:0005886">
    <property type="term" value="C:plasma membrane"/>
    <property type="evidence" value="ECO:0007669"/>
    <property type="project" value="UniProtKB-SubCell"/>
</dbReference>
<dbReference type="PANTHER" id="PTHR30203:SF32">
    <property type="entry name" value="CATION EFFLUX SYSTEM PROTEIN CUSC"/>
    <property type="match status" value="1"/>
</dbReference>
<keyword evidence="2" id="KW-0564">Palmitate</keyword>
<accession>A0A370FMS8</accession>
<reference evidence="3 4" key="1">
    <citation type="submission" date="2018-07" db="EMBL/GenBank/DDBJ databases">
        <title>Genomic Encyclopedia of Type Strains, Phase IV (KMG-IV): sequencing the most valuable type-strain genomes for metagenomic binning, comparative biology and taxonomic classification.</title>
        <authorList>
            <person name="Goeker M."/>
        </authorList>
    </citation>
    <scope>NUCLEOTIDE SEQUENCE [LARGE SCALE GENOMIC DNA]</scope>
    <source>
        <strain evidence="3 4">DSM 21352</strain>
    </source>
</reference>
<evidence type="ECO:0000313" key="4">
    <source>
        <dbReference type="Proteomes" id="UP000255265"/>
    </source>
</evidence>
<dbReference type="RefSeq" id="WP_280525148.1">
    <property type="nucleotide sequence ID" value="NZ_CALFYD010000198.1"/>
</dbReference>
<dbReference type="Gene3D" id="1.20.1600.10">
    <property type="entry name" value="Outer membrane efflux proteins (OEP)"/>
    <property type="match status" value="1"/>
</dbReference>
<comment type="subcellular location">
    <subcellularLocation>
        <location evidence="2">Cell membrane</location>
        <topology evidence="2">Lipid-anchor</topology>
    </subcellularLocation>
</comment>
<gene>
    <name evidence="3" type="ORF">DFR41_101299</name>
</gene>
<dbReference type="Proteomes" id="UP000255265">
    <property type="component" value="Unassembled WGS sequence"/>
</dbReference>
<dbReference type="InterPro" id="IPR003423">
    <property type="entry name" value="OMP_efflux"/>
</dbReference>
<dbReference type="PROSITE" id="PS51257">
    <property type="entry name" value="PROKAR_LIPOPROTEIN"/>
    <property type="match status" value="1"/>
</dbReference>
<keyword evidence="4" id="KW-1185">Reference proteome</keyword>
<dbReference type="NCBIfam" id="TIGR01845">
    <property type="entry name" value="outer_NodT"/>
    <property type="match status" value="1"/>
</dbReference>
<dbReference type="Pfam" id="PF02321">
    <property type="entry name" value="OEP"/>
    <property type="match status" value="2"/>
</dbReference>
<proteinExistence type="inferred from homology"/>
<protein>
    <submittedName>
        <fullName evidence="3">Multidrug efflux system outer membrane protein</fullName>
    </submittedName>
</protein>
<dbReference type="PANTHER" id="PTHR30203">
    <property type="entry name" value="OUTER MEMBRANE CATION EFFLUX PROTEIN"/>
    <property type="match status" value="1"/>
</dbReference>
<dbReference type="EMBL" id="QQAV01000001">
    <property type="protein sequence ID" value="RDI28543.1"/>
    <property type="molecule type" value="Genomic_DNA"/>
</dbReference>
<organism evidence="3 4">
    <name type="scientific">Pseudacidovorax intermedius</name>
    <dbReference type="NCBI Taxonomy" id="433924"/>
    <lineage>
        <taxon>Bacteria</taxon>
        <taxon>Pseudomonadati</taxon>
        <taxon>Pseudomonadota</taxon>
        <taxon>Betaproteobacteria</taxon>
        <taxon>Burkholderiales</taxon>
        <taxon>Comamonadaceae</taxon>
        <taxon>Pseudacidovorax</taxon>
    </lineage>
</organism>
<keyword evidence="2" id="KW-0812">Transmembrane</keyword>
<dbReference type="STRING" id="433924.NS331_02135"/>
<evidence type="ECO:0000256" key="1">
    <source>
        <dbReference type="ARBA" id="ARBA00007613"/>
    </source>
</evidence>
<name>A0A370FMS8_9BURK</name>
<dbReference type="InterPro" id="IPR010131">
    <property type="entry name" value="MdtP/NodT-like"/>
</dbReference>
<keyword evidence="2" id="KW-0472">Membrane</keyword>
<keyword evidence="2" id="KW-1134">Transmembrane beta strand</keyword>
<dbReference type="Gene3D" id="2.20.200.10">
    <property type="entry name" value="Outer membrane efflux proteins (OEP)"/>
    <property type="match status" value="1"/>
</dbReference>
<sequence length="492" mass="51978">MAESKTMMTLPFGPLAPLALAAALLMSGCSLIPTYERPAAPVPTTFPGDPAQPGSAKAAVDVPWQAFFSDPRLAGLIQTALDNNRDLRVAVLNIEQARAQFDVQRAALFPTVGLSTTGSRSEPNSARAYSSSAPKVSSSYSAGLGVTAWEIDFFGRIQSLSAAAQARALATEESRRATQISLVAQVANGWLTLAADEELLAITRQTLATREETLKLTKLRFDNGVASELDYQSAVSLAENARATYAQQIRLRRQDENALALLLGAPVPASALEGLAGDNGGLASVRAMPDVPAGLPSDLLTERPDIRSAEQQLIAANANIGAARAAFFPRIALTTSIGTVSSDFSGLWNGDGTRAWSFAPSLTLPIFTAGANSANLASARVSRDIAVAQYEKTIQTAFREVADALAGRETLGEQARAARAQAEAEGTRLRLSDLRYRNGVASALDLLDAQRSQFTARQTAVQTQLALLQNQVTLYKTLGGGWTSSTQQAGAQ</sequence>
<evidence type="ECO:0000256" key="2">
    <source>
        <dbReference type="RuleBase" id="RU362097"/>
    </source>
</evidence>
<comment type="caution">
    <text evidence="3">The sequence shown here is derived from an EMBL/GenBank/DDBJ whole genome shotgun (WGS) entry which is preliminary data.</text>
</comment>
<dbReference type="AlphaFoldDB" id="A0A370FMS8"/>
<comment type="similarity">
    <text evidence="1 2">Belongs to the outer membrane factor (OMF) (TC 1.B.17) family.</text>
</comment>
<keyword evidence="2" id="KW-0449">Lipoprotein</keyword>
<dbReference type="SUPFAM" id="SSF56954">
    <property type="entry name" value="Outer membrane efflux proteins (OEP)"/>
    <property type="match status" value="1"/>
</dbReference>
<evidence type="ECO:0000313" key="3">
    <source>
        <dbReference type="EMBL" id="RDI28543.1"/>
    </source>
</evidence>
<dbReference type="GO" id="GO:0015562">
    <property type="term" value="F:efflux transmembrane transporter activity"/>
    <property type="evidence" value="ECO:0007669"/>
    <property type="project" value="InterPro"/>
</dbReference>